<evidence type="ECO:0000313" key="3">
    <source>
        <dbReference type="EMBL" id="CAF4448465.1"/>
    </source>
</evidence>
<organism evidence="3 4">
    <name type="scientific">Adineta steineri</name>
    <dbReference type="NCBI Taxonomy" id="433720"/>
    <lineage>
        <taxon>Eukaryota</taxon>
        <taxon>Metazoa</taxon>
        <taxon>Spiralia</taxon>
        <taxon>Gnathifera</taxon>
        <taxon>Rotifera</taxon>
        <taxon>Eurotatoria</taxon>
        <taxon>Bdelloidea</taxon>
        <taxon>Adinetida</taxon>
        <taxon>Adinetidae</taxon>
        <taxon>Adineta</taxon>
    </lineage>
</organism>
<dbReference type="GO" id="GO:0005509">
    <property type="term" value="F:calcium ion binding"/>
    <property type="evidence" value="ECO:0007669"/>
    <property type="project" value="InterPro"/>
</dbReference>
<keyword evidence="1" id="KW-0106">Calcium</keyword>
<evidence type="ECO:0000256" key="1">
    <source>
        <dbReference type="ARBA" id="ARBA00022837"/>
    </source>
</evidence>
<sequence length="43" mass="4955">EEFRAYYSKANKDDTAISKAFAAIDSDKDGLVTFEEFQRAYKD</sequence>
<dbReference type="Pfam" id="PF00036">
    <property type="entry name" value="EF-hand_1"/>
    <property type="match status" value="1"/>
</dbReference>
<dbReference type="AlphaFoldDB" id="A0A820SAQ4"/>
<comment type="caution">
    <text evidence="3">The sequence shown here is derived from an EMBL/GenBank/DDBJ whole genome shotgun (WGS) entry which is preliminary data.</text>
</comment>
<feature type="non-terminal residue" evidence="3">
    <location>
        <position position="1"/>
    </location>
</feature>
<feature type="domain" description="EF-hand" evidence="2">
    <location>
        <begin position="12"/>
        <end position="43"/>
    </location>
</feature>
<proteinExistence type="predicted"/>
<evidence type="ECO:0000259" key="2">
    <source>
        <dbReference type="PROSITE" id="PS50222"/>
    </source>
</evidence>
<protein>
    <recommendedName>
        <fullName evidence="2">EF-hand domain-containing protein</fullName>
    </recommendedName>
</protein>
<accession>A0A820SAQ4</accession>
<dbReference type="InterPro" id="IPR011992">
    <property type="entry name" value="EF-hand-dom_pair"/>
</dbReference>
<gene>
    <name evidence="3" type="ORF">OKA104_LOCUS54027</name>
</gene>
<evidence type="ECO:0000313" key="4">
    <source>
        <dbReference type="Proteomes" id="UP000663881"/>
    </source>
</evidence>
<dbReference type="Gene3D" id="1.10.238.10">
    <property type="entry name" value="EF-hand"/>
    <property type="match status" value="1"/>
</dbReference>
<dbReference type="InterPro" id="IPR002048">
    <property type="entry name" value="EF_hand_dom"/>
</dbReference>
<dbReference type="Proteomes" id="UP000663881">
    <property type="component" value="Unassembled WGS sequence"/>
</dbReference>
<reference evidence="3" key="1">
    <citation type="submission" date="2021-02" db="EMBL/GenBank/DDBJ databases">
        <authorList>
            <person name="Nowell W R."/>
        </authorList>
    </citation>
    <scope>NUCLEOTIDE SEQUENCE</scope>
</reference>
<name>A0A820SAQ4_9BILA</name>
<dbReference type="InterPro" id="IPR018247">
    <property type="entry name" value="EF_Hand_1_Ca_BS"/>
</dbReference>
<dbReference type="PROSITE" id="PS00018">
    <property type="entry name" value="EF_HAND_1"/>
    <property type="match status" value="1"/>
</dbReference>
<dbReference type="PROSITE" id="PS50222">
    <property type="entry name" value="EF_HAND_2"/>
    <property type="match status" value="1"/>
</dbReference>
<dbReference type="SUPFAM" id="SSF47473">
    <property type="entry name" value="EF-hand"/>
    <property type="match status" value="1"/>
</dbReference>
<dbReference type="EMBL" id="CAJOAY010034980">
    <property type="protein sequence ID" value="CAF4448465.1"/>
    <property type="molecule type" value="Genomic_DNA"/>
</dbReference>